<evidence type="ECO:0000259" key="1">
    <source>
        <dbReference type="PROSITE" id="PS50127"/>
    </source>
</evidence>
<proteinExistence type="predicted"/>
<dbReference type="SMART" id="SM00212">
    <property type="entry name" value="UBCc"/>
    <property type="match status" value="1"/>
</dbReference>
<dbReference type="EMBL" id="GDID01003433">
    <property type="protein sequence ID" value="JAP93173.1"/>
    <property type="molecule type" value="Transcribed_RNA"/>
</dbReference>
<feature type="non-terminal residue" evidence="2">
    <location>
        <position position="1"/>
    </location>
</feature>
<dbReference type="AlphaFoldDB" id="A0A146K8N5"/>
<dbReference type="Gene3D" id="3.10.110.10">
    <property type="entry name" value="Ubiquitin Conjugating Enzyme"/>
    <property type="match status" value="1"/>
</dbReference>
<dbReference type="Pfam" id="PF00179">
    <property type="entry name" value="UQ_con"/>
    <property type="match status" value="1"/>
</dbReference>
<protein>
    <submittedName>
        <fullName evidence="2">Ubiquitin-conjugating enzyme E2</fullName>
    </submittedName>
</protein>
<organism evidence="2">
    <name type="scientific">Trepomonas sp. PC1</name>
    <dbReference type="NCBI Taxonomy" id="1076344"/>
    <lineage>
        <taxon>Eukaryota</taxon>
        <taxon>Metamonada</taxon>
        <taxon>Diplomonadida</taxon>
        <taxon>Hexamitidae</taxon>
        <taxon>Hexamitinae</taxon>
        <taxon>Trepomonas</taxon>
    </lineage>
</organism>
<name>A0A146K8N5_9EUKA</name>
<sequence>LRRIQKELKDFNKEAEQLNCSGGPEADNLTKWLIVLSPPESSMYHGAKISFSIQFPEDYPFSAPTISILTKTFHPNILDDKICIDMIKKDWNAQTSMKQVFYQIITILDDPSCVTPLNHEAANMFQHNIEQYKQTVKKWIEQAQK</sequence>
<feature type="domain" description="UBC core" evidence="1">
    <location>
        <begin position="1"/>
        <end position="145"/>
    </location>
</feature>
<reference evidence="2" key="1">
    <citation type="submission" date="2015-07" db="EMBL/GenBank/DDBJ databases">
        <title>Adaptation to a free-living lifestyle via gene acquisitions in the diplomonad Trepomonas sp. PC1.</title>
        <authorList>
            <person name="Xu F."/>
            <person name="Jerlstrom-Hultqvist J."/>
            <person name="Kolisko M."/>
            <person name="Simpson A.G.B."/>
            <person name="Roger A.J."/>
            <person name="Svard S.G."/>
            <person name="Andersson J.O."/>
        </authorList>
    </citation>
    <scope>NUCLEOTIDE SEQUENCE</scope>
    <source>
        <strain evidence="2">PC1</strain>
    </source>
</reference>
<dbReference type="InterPro" id="IPR050113">
    <property type="entry name" value="Ub_conjugating_enzyme"/>
</dbReference>
<gene>
    <name evidence="2" type="ORF">TPC1_14641</name>
</gene>
<evidence type="ECO:0000313" key="2">
    <source>
        <dbReference type="EMBL" id="JAP93173.1"/>
    </source>
</evidence>
<dbReference type="InterPro" id="IPR016135">
    <property type="entry name" value="UBQ-conjugating_enzyme/RWD"/>
</dbReference>
<dbReference type="PANTHER" id="PTHR24067">
    <property type="entry name" value="UBIQUITIN-CONJUGATING ENZYME E2"/>
    <property type="match status" value="1"/>
</dbReference>
<dbReference type="InterPro" id="IPR000608">
    <property type="entry name" value="UBC"/>
</dbReference>
<dbReference type="SUPFAM" id="SSF54495">
    <property type="entry name" value="UBC-like"/>
    <property type="match status" value="1"/>
</dbReference>
<accession>A0A146K8N5</accession>
<dbReference type="PROSITE" id="PS50127">
    <property type="entry name" value="UBC_2"/>
    <property type="match status" value="1"/>
</dbReference>